<sequence length="237" mass="27302">MKLVKKINSGGVLVNDILLCIINSQNRFLSSDHLDALSHISHILHISHPEDKDLLVQLIRERSYQLVTVVTMDNVLPPEWQQIKSLLSCPFFLLSGMNATNFPVLVTMLESLRNSSRSAEPINHFTESLDFIEEHLFDHDLSLEMVASQIFVSKYHYSRIFQRYVGTGFKEYVIKKRMNKAMSLLRKGHQVTEVCFAVGYNDLTHFSRVFRKTFGQNPSVYRTKYDSNYKLEVGALA</sequence>
<dbReference type="InterPro" id="IPR020449">
    <property type="entry name" value="Tscrpt_reg_AraC-type_HTH"/>
</dbReference>
<evidence type="ECO:0000256" key="2">
    <source>
        <dbReference type="ARBA" id="ARBA00023125"/>
    </source>
</evidence>
<dbReference type="SUPFAM" id="SSF46689">
    <property type="entry name" value="Homeodomain-like"/>
    <property type="match status" value="2"/>
</dbReference>
<keyword evidence="2 5" id="KW-0238">DNA-binding</keyword>
<dbReference type="PROSITE" id="PS00041">
    <property type="entry name" value="HTH_ARAC_FAMILY_1"/>
    <property type="match status" value="1"/>
</dbReference>
<keyword evidence="1" id="KW-0805">Transcription regulation</keyword>
<dbReference type="Gene3D" id="1.10.10.60">
    <property type="entry name" value="Homeodomain-like"/>
    <property type="match status" value="2"/>
</dbReference>
<proteinExistence type="predicted"/>
<evidence type="ECO:0000256" key="3">
    <source>
        <dbReference type="ARBA" id="ARBA00023163"/>
    </source>
</evidence>
<protein>
    <submittedName>
        <fullName evidence="5">AraC-like DNA-binding protein</fullName>
    </submittedName>
</protein>
<accession>A0A2V2Z325</accession>
<keyword evidence="3" id="KW-0804">Transcription</keyword>
<dbReference type="AlphaFoldDB" id="A0A2V2Z325"/>
<dbReference type="InterPro" id="IPR009057">
    <property type="entry name" value="Homeodomain-like_sf"/>
</dbReference>
<dbReference type="GO" id="GO:0003700">
    <property type="term" value="F:DNA-binding transcription factor activity"/>
    <property type="evidence" value="ECO:0007669"/>
    <property type="project" value="InterPro"/>
</dbReference>
<dbReference type="PANTHER" id="PTHR43280">
    <property type="entry name" value="ARAC-FAMILY TRANSCRIPTIONAL REGULATOR"/>
    <property type="match status" value="1"/>
</dbReference>
<dbReference type="Proteomes" id="UP000246635">
    <property type="component" value="Unassembled WGS sequence"/>
</dbReference>
<evidence type="ECO:0000256" key="1">
    <source>
        <dbReference type="ARBA" id="ARBA00023015"/>
    </source>
</evidence>
<name>A0A2V2Z325_9BACL</name>
<dbReference type="PANTHER" id="PTHR43280:SF28">
    <property type="entry name" value="HTH-TYPE TRANSCRIPTIONAL ACTIVATOR RHAS"/>
    <property type="match status" value="1"/>
</dbReference>
<evidence type="ECO:0000259" key="4">
    <source>
        <dbReference type="PROSITE" id="PS01124"/>
    </source>
</evidence>
<evidence type="ECO:0000313" key="5">
    <source>
        <dbReference type="EMBL" id="PWW03234.1"/>
    </source>
</evidence>
<dbReference type="SMART" id="SM00342">
    <property type="entry name" value="HTH_ARAC"/>
    <property type="match status" value="1"/>
</dbReference>
<dbReference type="Pfam" id="PF12833">
    <property type="entry name" value="HTH_18"/>
    <property type="match status" value="1"/>
</dbReference>
<dbReference type="EMBL" id="QGTQ01000007">
    <property type="protein sequence ID" value="PWW03234.1"/>
    <property type="molecule type" value="Genomic_DNA"/>
</dbReference>
<dbReference type="PROSITE" id="PS01124">
    <property type="entry name" value="HTH_ARAC_FAMILY_2"/>
    <property type="match status" value="1"/>
</dbReference>
<organism evidence="5 6">
    <name type="scientific">Paenibacillus cellulosilyticus</name>
    <dbReference type="NCBI Taxonomy" id="375489"/>
    <lineage>
        <taxon>Bacteria</taxon>
        <taxon>Bacillati</taxon>
        <taxon>Bacillota</taxon>
        <taxon>Bacilli</taxon>
        <taxon>Bacillales</taxon>
        <taxon>Paenibacillaceae</taxon>
        <taxon>Paenibacillus</taxon>
    </lineage>
</organism>
<keyword evidence="6" id="KW-1185">Reference proteome</keyword>
<feature type="domain" description="HTH araC/xylS-type" evidence="4">
    <location>
        <begin position="126"/>
        <end position="224"/>
    </location>
</feature>
<dbReference type="InterPro" id="IPR018060">
    <property type="entry name" value="HTH_AraC"/>
</dbReference>
<dbReference type="PRINTS" id="PR00032">
    <property type="entry name" value="HTHARAC"/>
</dbReference>
<evidence type="ECO:0000313" key="6">
    <source>
        <dbReference type="Proteomes" id="UP000246635"/>
    </source>
</evidence>
<dbReference type="GO" id="GO:0043565">
    <property type="term" value="F:sequence-specific DNA binding"/>
    <property type="evidence" value="ECO:0007669"/>
    <property type="project" value="InterPro"/>
</dbReference>
<gene>
    <name evidence="5" type="ORF">DFQ01_107131</name>
</gene>
<dbReference type="InterPro" id="IPR018062">
    <property type="entry name" value="HTH_AraC-typ_CS"/>
</dbReference>
<comment type="caution">
    <text evidence="5">The sequence shown here is derived from an EMBL/GenBank/DDBJ whole genome shotgun (WGS) entry which is preliminary data.</text>
</comment>
<reference evidence="5 6" key="1">
    <citation type="submission" date="2018-05" db="EMBL/GenBank/DDBJ databases">
        <title>Genomic Encyclopedia of Type Strains, Phase III (KMG-III): the genomes of soil and plant-associated and newly described type strains.</title>
        <authorList>
            <person name="Whitman W."/>
        </authorList>
    </citation>
    <scope>NUCLEOTIDE SEQUENCE [LARGE SCALE GENOMIC DNA]</scope>
    <source>
        <strain evidence="5 6">CECT 5696</strain>
    </source>
</reference>